<dbReference type="PANTHER" id="PTHR35563">
    <property type="entry name" value="BARREL METAL-DEPENDENT HYDROLASE, PUTATIVE (AFU_ORTHOLOGUE AFUA_1G16240)-RELATED"/>
    <property type="match status" value="1"/>
</dbReference>
<protein>
    <submittedName>
        <fullName evidence="2">Putative metal-dependent hydrolase of the TIM-barrel fold protein</fullName>
    </submittedName>
</protein>
<name>A0A1P8WPB2_9PLAN</name>
<dbReference type="Proteomes" id="UP000187735">
    <property type="component" value="Chromosome"/>
</dbReference>
<reference evidence="2 3" key="1">
    <citation type="journal article" date="2016" name="Front. Microbiol.">
        <title>Fuerstia marisgermanicae gen. nov., sp. nov., an Unusual Member of the Phylum Planctomycetes from the German Wadden Sea.</title>
        <authorList>
            <person name="Kohn T."/>
            <person name="Heuer A."/>
            <person name="Jogler M."/>
            <person name="Vollmers J."/>
            <person name="Boedeker C."/>
            <person name="Bunk B."/>
            <person name="Rast P."/>
            <person name="Borchert D."/>
            <person name="Glockner I."/>
            <person name="Freese H.M."/>
            <person name="Klenk H.P."/>
            <person name="Overmann J."/>
            <person name="Kaster A.K."/>
            <person name="Rohde M."/>
            <person name="Wiegand S."/>
            <person name="Jogler C."/>
        </authorList>
    </citation>
    <scope>NUCLEOTIDE SEQUENCE [LARGE SCALE GENOMIC DNA]</scope>
    <source>
        <strain evidence="2 3">NH11</strain>
    </source>
</reference>
<dbReference type="EMBL" id="CP017641">
    <property type="protein sequence ID" value="APZ95899.1"/>
    <property type="molecule type" value="Genomic_DNA"/>
</dbReference>
<dbReference type="PANTHER" id="PTHR35563:SF2">
    <property type="entry name" value="BARREL METAL-DEPENDENT HYDROLASE, PUTATIVE (AFU_ORTHOLOGUE AFUA_1G16240)-RELATED"/>
    <property type="match status" value="1"/>
</dbReference>
<sequence length="330" mass="36297">MAANTFEEQLIMTKSVPRATAFPGDRLSRRHLIQSAIGISATSVLASAASAFPDESSVPVVDTHLHCFGGANSKFPYHAKAPYRPEAAATPEHLLMCMKDAGVDYSIVVHPEPYQDDHRYLEHCLRVGGKKVKGTCLFFADRPGSVDGMAGLVNRNPGQIIAARVHAYAPGRLPPFGSNEIRNLWKTATDLGLAMQIHFEPRYASGFEPLIKEFSNTTVIIDHLGRPMQGTVKEHDVVVRWSRFPNTVMKVSALPDQNKYPHRDVRPVIRKLTEAFGADRMIYGGGFNAKATGESYREYRNQVGRLLAHLSAADRAKVLGGTAARLFGFV</sequence>
<keyword evidence="3" id="KW-1185">Reference proteome</keyword>
<organism evidence="2 3">
    <name type="scientific">Fuerstiella marisgermanici</name>
    <dbReference type="NCBI Taxonomy" id="1891926"/>
    <lineage>
        <taxon>Bacteria</taxon>
        <taxon>Pseudomonadati</taxon>
        <taxon>Planctomycetota</taxon>
        <taxon>Planctomycetia</taxon>
        <taxon>Planctomycetales</taxon>
        <taxon>Planctomycetaceae</taxon>
        <taxon>Fuerstiella</taxon>
    </lineage>
</organism>
<dbReference type="AlphaFoldDB" id="A0A1P8WPB2"/>
<keyword evidence="2" id="KW-0378">Hydrolase</keyword>
<dbReference type="InterPro" id="IPR032466">
    <property type="entry name" value="Metal_Hydrolase"/>
</dbReference>
<accession>A0A1P8WPB2</accession>
<proteinExistence type="predicted"/>
<dbReference type="SUPFAM" id="SSF51556">
    <property type="entry name" value="Metallo-dependent hydrolases"/>
    <property type="match status" value="1"/>
</dbReference>
<dbReference type="Gene3D" id="3.20.20.140">
    <property type="entry name" value="Metal-dependent hydrolases"/>
    <property type="match status" value="1"/>
</dbReference>
<dbReference type="GO" id="GO:0016787">
    <property type="term" value="F:hydrolase activity"/>
    <property type="evidence" value="ECO:0007669"/>
    <property type="project" value="UniProtKB-KW"/>
</dbReference>
<evidence type="ECO:0000313" key="2">
    <source>
        <dbReference type="EMBL" id="APZ95899.1"/>
    </source>
</evidence>
<dbReference type="STRING" id="1891926.Fuma_05562"/>
<feature type="domain" description="Amidohydrolase-related" evidence="1">
    <location>
        <begin position="61"/>
        <end position="329"/>
    </location>
</feature>
<dbReference type="InterPro" id="IPR006680">
    <property type="entry name" value="Amidohydro-rel"/>
</dbReference>
<dbReference type="Pfam" id="PF04909">
    <property type="entry name" value="Amidohydro_2"/>
    <property type="match status" value="1"/>
</dbReference>
<evidence type="ECO:0000313" key="3">
    <source>
        <dbReference type="Proteomes" id="UP000187735"/>
    </source>
</evidence>
<evidence type="ECO:0000259" key="1">
    <source>
        <dbReference type="Pfam" id="PF04909"/>
    </source>
</evidence>
<gene>
    <name evidence="2" type="ORF">Fuma_05562</name>
</gene>
<dbReference type="InterPro" id="IPR052358">
    <property type="entry name" value="Aro_Compnd_Degr_Hydrolases"/>
</dbReference>
<dbReference type="KEGG" id="fmr:Fuma_05562"/>